<comment type="function">
    <text evidence="9">Required for the formation of a threonylcarbamoyl group on adenosine at position 37 (t(6)A37) in tRNAs that read codons beginning with adenine. Catalyzes the conversion of L-threonine, HCO(3)(-)/CO(2) and ATP to give threonylcarbamoyl-AMP (TC-AMP) as the acyladenylate intermediate, with the release of diphosphate.</text>
</comment>
<dbReference type="EC" id="2.7.7.87" evidence="9"/>
<accession>A0ABS7WYE4</accession>
<keyword evidence="4 9" id="KW-0819">tRNA processing</keyword>
<comment type="similarity">
    <text evidence="9">Belongs to the SUA5 family. TsaC subfamily.</text>
</comment>
<evidence type="ECO:0000256" key="2">
    <source>
        <dbReference type="ARBA" id="ARBA00022490"/>
    </source>
</evidence>
<evidence type="ECO:0000256" key="4">
    <source>
        <dbReference type="ARBA" id="ARBA00022694"/>
    </source>
</evidence>
<dbReference type="SUPFAM" id="SSF55821">
    <property type="entry name" value="YrdC/RibB"/>
    <property type="match status" value="1"/>
</dbReference>
<reference evidence="11 12" key="1">
    <citation type="submission" date="2021-05" db="EMBL/GenBank/DDBJ databases">
        <title>Petroleum and Energy Research Collection (APPE): ex situ preservation of microbial diversity associated with the oil industry and exploitation of its biotechnological potential.</title>
        <authorList>
            <person name="Paixao C.T.M."/>
            <person name="Gomes M.B."/>
            <person name="Oliveira V.M."/>
        </authorList>
    </citation>
    <scope>NUCLEOTIDE SEQUENCE [LARGE SCALE GENOMIC DNA]</scope>
    <source>
        <strain evidence="11 12">LIT2</strain>
    </source>
</reference>
<gene>
    <name evidence="9" type="primary">tsaC</name>
    <name evidence="11" type="ORF">KGQ91_08125</name>
</gene>
<comment type="catalytic activity">
    <reaction evidence="8 9">
        <text>L-threonine + hydrogencarbonate + ATP = L-threonylcarbamoyladenylate + diphosphate + H2O</text>
        <dbReference type="Rhea" id="RHEA:36407"/>
        <dbReference type="ChEBI" id="CHEBI:15377"/>
        <dbReference type="ChEBI" id="CHEBI:17544"/>
        <dbReference type="ChEBI" id="CHEBI:30616"/>
        <dbReference type="ChEBI" id="CHEBI:33019"/>
        <dbReference type="ChEBI" id="CHEBI:57926"/>
        <dbReference type="ChEBI" id="CHEBI:73682"/>
        <dbReference type="EC" id="2.7.7.87"/>
    </reaction>
</comment>
<proteinExistence type="inferred from homology"/>
<keyword evidence="3 9" id="KW-0808">Transferase</keyword>
<dbReference type="PANTHER" id="PTHR17490:SF18">
    <property type="entry name" value="THREONYLCARBAMOYL-AMP SYNTHASE"/>
    <property type="match status" value="1"/>
</dbReference>
<evidence type="ECO:0000313" key="12">
    <source>
        <dbReference type="Proteomes" id="UP001319883"/>
    </source>
</evidence>
<keyword evidence="5 9" id="KW-0548">Nucleotidyltransferase</keyword>
<dbReference type="InterPro" id="IPR023535">
    <property type="entry name" value="TC-AMP_synthase"/>
</dbReference>
<dbReference type="InterPro" id="IPR006070">
    <property type="entry name" value="Sua5-like_dom"/>
</dbReference>
<evidence type="ECO:0000256" key="5">
    <source>
        <dbReference type="ARBA" id="ARBA00022695"/>
    </source>
</evidence>
<dbReference type="PANTHER" id="PTHR17490">
    <property type="entry name" value="SUA5"/>
    <property type="match status" value="1"/>
</dbReference>
<dbReference type="InterPro" id="IPR050156">
    <property type="entry name" value="TC-AMP_synthase_SUA5"/>
</dbReference>
<protein>
    <recommendedName>
        <fullName evidence="9">Threonylcarbamoyl-AMP synthase</fullName>
        <shortName evidence="9">TC-AMP synthase</shortName>
        <ecNumber evidence="9">2.7.7.87</ecNumber>
    </recommendedName>
    <alternativeName>
        <fullName evidence="9">L-threonylcarbamoyladenylate synthase</fullName>
    </alternativeName>
    <alternativeName>
        <fullName evidence="9">t(6)A37 threonylcarbamoyladenosine biosynthesis protein TsaC</fullName>
    </alternativeName>
    <alternativeName>
        <fullName evidence="9">tRNA threonylcarbamoyladenosine biosynthesis protein TsaC</fullName>
    </alternativeName>
</protein>
<evidence type="ECO:0000256" key="9">
    <source>
        <dbReference type="HAMAP-Rule" id="MF_01852"/>
    </source>
</evidence>
<keyword evidence="2 9" id="KW-0963">Cytoplasm</keyword>
<evidence type="ECO:0000256" key="8">
    <source>
        <dbReference type="ARBA" id="ARBA00048366"/>
    </source>
</evidence>
<keyword evidence="6 9" id="KW-0547">Nucleotide-binding</keyword>
<evidence type="ECO:0000256" key="6">
    <source>
        <dbReference type="ARBA" id="ARBA00022741"/>
    </source>
</evidence>
<feature type="domain" description="YrdC-like" evidence="10">
    <location>
        <begin position="4"/>
        <end position="184"/>
    </location>
</feature>
<evidence type="ECO:0000259" key="10">
    <source>
        <dbReference type="PROSITE" id="PS51163"/>
    </source>
</evidence>
<dbReference type="HAMAP" id="MF_01852">
    <property type="entry name" value="TsaC"/>
    <property type="match status" value="1"/>
</dbReference>
<dbReference type="EMBL" id="JAGXFD010000001">
    <property type="protein sequence ID" value="MBZ9567648.1"/>
    <property type="molecule type" value="Genomic_DNA"/>
</dbReference>
<evidence type="ECO:0000313" key="11">
    <source>
        <dbReference type="EMBL" id="MBZ9567648.1"/>
    </source>
</evidence>
<dbReference type="RefSeq" id="WP_224420735.1">
    <property type="nucleotide sequence ID" value="NZ_JAGXFD010000001.1"/>
</dbReference>
<dbReference type="Pfam" id="PF01300">
    <property type="entry name" value="Sua5_yciO_yrdC"/>
    <property type="match status" value="1"/>
</dbReference>
<organism evidence="11 12">
    <name type="scientific">Modicisalibacter tunisiensis</name>
    <dbReference type="NCBI Taxonomy" id="390637"/>
    <lineage>
        <taxon>Bacteria</taxon>
        <taxon>Pseudomonadati</taxon>
        <taxon>Pseudomonadota</taxon>
        <taxon>Gammaproteobacteria</taxon>
        <taxon>Oceanospirillales</taxon>
        <taxon>Halomonadaceae</taxon>
        <taxon>Modicisalibacter</taxon>
    </lineage>
</organism>
<dbReference type="Gene3D" id="3.90.870.10">
    <property type="entry name" value="DHBP synthase"/>
    <property type="match status" value="1"/>
</dbReference>
<evidence type="ECO:0000256" key="3">
    <source>
        <dbReference type="ARBA" id="ARBA00022679"/>
    </source>
</evidence>
<name>A0ABS7WYE4_9GAMM</name>
<keyword evidence="7 9" id="KW-0067">ATP-binding</keyword>
<dbReference type="InterPro" id="IPR017945">
    <property type="entry name" value="DHBP_synth_RibB-like_a/b_dom"/>
</dbReference>
<evidence type="ECO:0000256" key="1">
    <source>
        <dbReference type="ARBA" id="ARBA00004496"/>
    </source>
</evidence>
<comment type="subcellular location">
    <subcellularLocation>
        <location evidence="1 9">Cytoplasm</location>
    </subcellularLocation>
</comment>
<sequence length="184" mass="19193">MSTATGFEAAVATLRDGGVIAYPTEGVWGLGCDPDDPAALQAVLTLKQRDPAKGLILIAGDIAQVAPWLEGISKAQRETLLATWPGPNTWLVPDNGRAHPLLRGEHDRVALRVSDHPLVAVLCAAHGGPIVSTSANPAGAEPARDLATVRRYFGASLVAVDGALGGQARPSRIRDLVTGDTLRE</sequence>
<dbReference type="PROSITE" id="PS51163">
    <property type="entry name" value="YRDC"/>
    <property type="match status" value="1"/>
</dbReference>
<evidence type="ECO:0000256" key="7">
    <source>
        <dbReference type="ARBA" id="ARBA00022840"/>
    </source>
</evidence>
<keyword evidence="12" id="KW-1185">Reference proteome</keyword>
<comment type="caution">
    <text evidence="11">The sequence shown here is derived from an EMBL/GenBank/DDBJ whole genome shotgun (WGS) entry which is preliminary data.</text>
</comment>
<dbReference type="Proteomes" id="UP001319883">
    <property type="component" value="Unassembled WGS sequence"/>
</dbReference>